<accession>A0A0E9RH88</accession>
<organism evidence="1">
    <name type="scientific">Anguilla anguilla</name>
    <name type="common">European freshwater eel</name>
    <name type="synonym">Muraena anguilla</name>
    <dbReference type="NCBI Taxonomy" id="7936"/>
    <lineage>
        <taxon>Eukaryota</taxon>
        <taxon>Metazoa</taxon>
        <taxon>Chordata</taxon>
        <taxon>Craniata</taxon>
        <taxon>Vertebrata</taxon>
        <taxon>Euteleostomi</taxon>
        <taxon>Actinopterygii</taxon>
        <taxon>Neopterygii</taxon>
        <taxon>Teleostei</taxon>
        <taxon>Anguilliformes</taxon>
        <taxon>Anguillidae</taxon>
        <taxon>Anguilla</taxon>
    </lineage>
</organism>
<sequence>MRGINSPLTRKVQLAFFCHEPPTSRQRAMWLIKCVRVPLCLRSTLITFSVLC</sequence>
<reference evidence="1" key="1">
    <citation type="submission" date="2014-11" db="EMBL/GenBank/DDBJ databases">
        <authorList>
            <person name="Amaro Gonzalez C."/>
        </authorList>
    </citation>
    <scope>NUCLEOTIDE SEQUENCE</scope>
</reference>
<name>A0A0E9RH88_ANGAN</name>
<proteinExistence type="predicted"/>
<protein>
    <submittedName>
        <fullName evidence="1">Uncharacterized protein</fullName>
    </submittedName>
</protein>
<reference evidence="1" key="2">
    <citation type="journal article" date="2015" name="Fish Shellfish Immunol.">
        <title>Early steps in the European eel (Anguilla anguilla)-Vibrio vulnificus interaction in the gills: Role of the RtxA13 toxin.</title>
        <authorList>
            <person name="Callol A."/>
            <person name="Pajuelo D."/>
            <person name="Ebbesson L."/>
            <person name="Teles M."/>
            <person name="MacKenzie S."/>
            <person name="Amaro C."/>
        </authorList>
    </citation>
    <scope>NUCLEOTIDE SEQUENCE</scope>
</reference>
<evidence type="ECO:0000313" key="1">
    <source>
        <dbReference type="EMBL" id="JAH28172.1"/>
    </source>
</evidence>
<dbReference type="EMBL" id="GBXM01080405">
    <property type="protein sequence ID" value="JAH28172.1"/>
    <property type="molecule type" value="Transcribed_RNA"/>
</dbReference>
<dbReference type="AlphaFoldDB" id="A0A0E9RH88"/>